<sequence length="262" mass="29660">MSFDSTEEKTRGFSHPIYSSHEFKMSQQQQHCPSHYEPVPPPYAGQFQPMPPNPQYGYPPQSYASHPQPLMGNPQYPPQSHHTQNATRSLKVEFSSLSTRHMAINDAGQGSLLCTVDLHNRNPQMEFKNAATNNTIATVHMRTFKPEMDIKLHGRDIHLRVNRSLKPETTYHSIALPTMSFTWKTSSAWKYLTFECVDQNNVTVARFKAASSFSMRKLGQLDILIPQATSGAAMDELMLTGVSFMYYQYLSHIRSTTVAVTA</sequence>
<feature type="compositionally biased region" description="Pro residues" evidence="1">
    <location>
        <begin position="38"/>
        <end position="54"/>
    </location>
</feature>
<reference evidence="2 3" key="1">
    <citation type="submission" date="2015-02" db="EMBL/GenBank/DDBJ databases">
        <title>Draft genome sequence of Aspergillus parasiticus SU-1.</title>
        <authorList>
            <person name="Yu J."/>
            <person name="Fedorova N."/>
            <person name="Yin Y."/>
            <person name="Losada L."/>
            <person name="Zafar N."/>
            <person name="Taujale R."/>
            <person name="Ehrlich K.C."/>
            <person name="Bhatnagar D."/>
            <person name="Cleveland T.E."/>
            <person name="Bennett J.W."/>
            <person name="Nierman W.C."/>
        </authorList>
    </citation>
    <scope>NUCLEOTIDE SEQUENCE [LARGE SCALE GENOMIC DNA]</scope>
    <source>
        <strain evidence="3">ATCC 56775 / NRRL 5862 / SRRC 143 / SU-1</strain>
    </source>
</reference>
<dbReference type="AlphaFoldDB" id="A0A0F0IHG4"/>
<accession>A0A0F0IHG4</accession>
<organism evidence="2 3">
    <name type="scientific">Aspergillus parasiticus (strain ATCC 56775 / NRRL 5862 / SRRC 143 / SU-1)</name>
    <dbReference type="NCBI Taxonomy" id="1403190"/>
    <lineage>
        <taxon>Eukaryota</taxon>
        <taxon>Fungi</taxon>
        <taxon>Dikarya</taxon>
        <taxon>Ascomycota</taxon>
        <taxon>Pezizomycotina</taxon>
        <taxon>Eurotiomycetes</taxon>
        <taxon>Eurotiomycetidae</taxon>
        <taxon>Eurotiales</taxon>
        <taxon>Aspergillaceae</taxon>
        <taxon>Aspergillus</taxon>
        <taxon>Aspergillus subgen. Circumdati</taxon>
    </lineage>
</organism>
<proteinExistence type="predicted"/>
<evidence type="ECO:0000313" key="3">
    <source>
        <dbReference type="Proteomes" id="UP000033540"/>
    </source>
</evidence>
<gene>
    <name evidence="2" type="ORF">P875_00128025</name>
</gene>
<evidence type="ECO:0000256" key="1">
    <source>
        <dbReference type="SAM" id="MobiDB-lite"/>
    </source>
</evidence>
<comment type="caution">
    <text evidence="2">The sequence shown here is derived from an EMBL/GenBank/DDBJ whole genome shotgun (WGS) entry which is preliminary data.</text>
</comment>
<dbReference type="Proteomes" id="UP000033540">
    <property type="component" value="Unassembled WGS sequence"/>
</dbReference>
<dbReference type="OrthoDB" id="4725912at2759"/>
<feature type="region of interest" description="Disordered" evidence="1">
    <location>
        <begin position="23"/>
        <end position="85"/>
    </location>
</feature>
<name>A0A0F0IHG4_ASPPU</name>
<protein>
    <submittedName>
        <fullName evidence="2">Proline-rich</fullName>
    </submittedName>
</protein>
<evidence type="ECO:0000313" key="2">
    <source>
        <dbReference type="EMBL" id="KJK66611.1"/>
    </source>
</evidence>
<dbReference type="EMBL" id="JZEE01000238">
    <property type="protein sequence ID" value="KJK66611.1"/>
    <property type="molecule type" value="Genomic_DNA"/>
</dbReference>